<name>A0A1K2HRQ0_9NEIS</name>
<dbReference type="EMBL" id="FPKR01000016">
    <property type="protein sequence ID" value="SFZ79365.1"/>
    <property type="molecule type" value="Genomic_DNA"/>
</dbReference>
<comment type="pathway">
    <text evidence="11">Bacterial outer membrane biogenesis; LPS lipid A biosynthesis.</text>
</comment>
<evidence type="ECO:0000256" key="7">
    <source>
        <dbReference type="ARBA" id="ARBA00022676"/>
    </source>
</evidence>
<keyword evidence="7 11" id="KW-0328">Glycosyltransferase</keyword>
<dbReference type="RefSeq" id="WP_072430024.1">
    <property type="nucleotide sequence ID" value="NZ_FPKR01000016.1"/>
</dbReference>
<dbReference type="GO" id="GO:0016020">
    <property type="term" value="C:membrane"/>
    <property type="evidence" value="ECO:0007669"/>
    <property type="project" value="GOC"/>
</dbReference>
<evidence type="ECO:0000256" key="6">
    <source>
        <dbReference type="ARBA" id="ARBA00022556"/>
    </source>
</evidence>
<keyword evidence="9 11" id="KW-0443">Lipid metabolism</keyword>
<keyword evidence="8 11" id="KW-0808">Transferase</keyword>
<keyword evidence="5 11" id="KW-0444">Lipid biosynthesis</keyword>
<keyword evidence="13" id="KW-1185">Reference proteome</keyword>
<comment type="function">
    <text evidence="1 11">Condensation of UDP-2,3-diacylglucosamine and 2,3-diacylglucosamine-1-phosphate to form lipid A disaccharide, a precursor of lipid A, a phosphorylated glycolipid that anchors the lipopolysaccharide to the outer membrane of the cell.</text>
</comment>
<gene>
    <name evidence="11" type="primary">lpxB</name>
    <name evidence="12" type="ORF">SAMN02745887_03546</name>
</gene>
<dbReference type="CDD" id="cd01635">
    <property type="entry name" value="Glycosyltransferase_GTB-type"/>
    <property type="match status" value="1"/>
</dbReference>
<protein>
    <recommendedName>
        <fullName evidence="4 11">Lipid-A-disaccharide synthase</fullName>
        <ecNumber evidence="3 11">2.4.1.182</ecNumber>
    </recommendedName>
</protein>
<comment type="catalytic activity">
    <reaction evidence="10 11">
        <text>a lipid X + a UDP-2-N,3-O-bis[(3R)-3-hydroxyacyl]-alpha-D-glucosamine = a lipid A disaccharide + UDP + H(+)</text>
        <dbReference type="Rhea" id="RHEA:67828"/>
        <dbReference type="ChEBI" id="CHEBI:15378"/>
        <dbReference type="ChEBI" id="CHEBI:58223"/>
        <dbReference type="ChEBI" id="CHEBI:137748"/>
        <dbReference type="ChEBI" id="CHEBI:176338"/>
        <dbReference type="ChEBI" id="CHEBI:176343"/>
        <dbReference type="EC" id="2.4.1.182"/>
    </reaction>
</comment>
<dbReference type="Gene3D" id="3.40.50.2000">
    <property type="entry name" value="Glycogen Phosphorylase B"/>
    <property type="match status" value="1"/>
</dbReference>
<comment type="similarity">
    <text evidence="2 11">Belongs to the LpxB family.</text>
</comment>
<dbReference type="GO" id="GO:0009245">
    <property type="term" value="P:lipid A biosynthetic process"/>
    <property type="evidence" value="ECO:0007669"/>
    <property type="project" value="UniProtKB-UniRule"/>
</dbReference>
<dbReference type="GO" id="GO:0005543">
    <property type="term" value="F:phospholipid binding"/>
    <property type="evidence" value="ECO:0007669"/>
    <property type="project" value="TreeGrafter"/>
</dbReference>
<dbReference type="GO" id="GO:0008915">
    <property type="term" value="F:lipid-A-disaccharide synthase activity"/>
    <property type="evidence" value="ECO:0007669"/>
    <property type="project" value="UniProtKB-UniRule"/>
</dbReference>
<proteinExistence type="inferred from homology"/>
<dbReference type="InterPro" id="IPR003835">
    <property type="entry name" value="Glyco_trans_19"/>
</dbReference>
<keyword evidence="6 11" id="KW-0441">Lipid A biosynthesis</keyword>
<evidence type="ECO:0000256" key="11">
    <source>
        <dbReference type="HAMAP-Rule" id="MF_00392"/>
    </source>
</evidence>
<dbReference type="PANTHER" id="PTHR30372">
    <property type="entry name" value="LIPID-A-DISACCHARIDE SYNTHASE"/>
    <property type="match status" value="1"/>
</dbReference>
<evidence type="ECO:0000256" key="8">
    <source>
        <dbReference type="ARBA" id="ARBA00022679"/>
    </source>
</evidence>
<evidence type="ECO:0000313" key="12">
    <source>
        <dbReference type="EMBL" id="SFZ79365.1"/>
    </source>
</evidence>
<dbReference type="NCBIfam" id="TIGR00215">
    <property type="entry name" value="lpxB"/>
    <property type="match status" value="1"/>
</dbReference>
<dbReference type="HAMAP" id="MF_00392">
    <property type="entry name" value="LpxB"/>
    <property type="match status" value="1"/>
</dbReference>
<sequence>MPSAHDDSLFDGHRGPRIAIVAGESSGDALGASLIEAVLRRRPDVRFAGIAGPKMQSAGAKSLFPMSRLAVMGYVEVLKRLRELLGIRASLRERCLAERPDLFIGIDAPDFNLGLEKKLKDAGIPTVHYCSPSIWAWRGERVHKIKAATSEVLCLFPFEKPLYDAVGAKATYVGHPLADSMALTPKRSEIRETIGVGEQQLVFTFLPGSRVSEVNFHAELFIETARRLHARYPQAVFLVPLVTRETRDLFDTARYTHKALDLPLRLMFGHAQEAMQAADVILVASGTATLEAMLAKRPMVITYRLTETTYKMVRKKMRLPYVGLPNVLAGRFVVPELLQHEATADNLAQALANYVDNKKLGEALGEFFTEQHATLRQDAAERAADAVLAYLQGRP</sequence>
<dbReference type="STRING" id="1121279.SAMN02745887_03546"/>
<evidence type="ECO:0000256" key="2">
    <source>
        <dbReference type="ARBA" id="ARBA00007868"/>
    </source>
</evidence>
<evidence type="ECO:0000313" key="13">
    <source>
        <dbReference type="Proteomes" id="UP000186513"/>
    </source>
</evidence>
<dbReference type="AlphaFoldDB" id="A0A1K2HRQ0"/>
<dbReference type="Pfam" id="PF02684">
    <property type="entry name" value="LpxB"/>
    <property type="match status" value="1"/>
</dbReference>
<evidence type="ECO:0000256" key="4">
    <source>
        <dbReference type="ARBA" id="ARBA00020902"/>
    </source>
</evidence>
<organism evidence="12 13">
    <name type="scientific">Chitinimonas taiwanensis DSM 18899</name>
    <dbReference type="NCBI Taxonomy" id="1121279"/>
    <lineage>
        <taxon>Bacteria</taxon>
        <taxon>Pseudomonadati</taxon>
        <taxon>Pseudomonadota</taxon>
        <taxon>Betaproteobacteria</taxon>
        <taxon>Neisseriales</taxon>
        <taxon>Chitinibacteraceae</taxon>
        <taxon>Chitinimonas</taxon>
    </lineage>
</organism>
<evidence type="ECO:0000256" key="1">
    <source>
        <dbReference type="ARBA" id="ARBA00002056"/>
    </source>
</evidence>
<evidence type="ECO:0000256" key="9">
    <source>
        <dbReference type="ARBA" id="ARBA00023098"/>
    </source>
</evidence>
<dbReference type="Proteomes" id="UP000186513">
    <property type="component" value="Unassembled WGS sequence"/>
</dbReference>
<evidence type="ECO:0000256" key="10">
    <source>
        <dbReference type="ARBA" id="ARBA00048975"/>
    </source>
</evidence>
<dbReference type="EC" id="2.4.1.182" evidence="3 11"/>
<evidence type="ECO:0000256" key="5">
    <source>
        <dbReference type="ARBA" id="ARBA00022516"/>
    </source>
</evidence>
<evidence type="ECO:0000256" key="3">
    <source>
        <dbReference type="ARBA" id="ARBA00012687"/>
    </source>
</evidence>
<accession>A0A1K2HRQ0</accession>
<dbReference type="UniPathway" id="UPA00973"/>
<dbReference type="PANTHER" id="PTHR30372:SF4">
    <property type="entry name" value="LIPID-A-DISACCHARIDE SYNTHASE, MITOCHONDRIAL-RELATED"/>
    <property type="match status" value="1"/>
</dbReference>
<reference evidence="12 13" key="1">
    <citation type="submission" date="2016-11" db="EMBL/GenBank/DDBJ databases">
        <authorList>
            <person name="Jaros S."/>
            <person name="Januszkiewicz K."/>
            <person name="Wedrychowicz H."/>
        </authorList>
    </citation>
    <scope>NUCLEOTIDE SEQUENCE [LARGE SCALE GENOMIC DNA]</scope>
    <source>
        <strain evidence="12 13">DSM 18899</strain>
    </source>
</reference>
<dbReference type="OrthoDB" id="9801642at2"/>
<dbReference type="SUPFAM" id="SSF53756">
    <property type="entry name" value="UDP-Glycosyltransferase/glycogen phosphorylase"/>
    <property type="match status" value="1"/>
</dbReference>